<feature type="binding site" description="axial binding residue" evidence="8">
    <location>
        <position position="451"/>
    </location>
    <ligand>
        <name>heme</name>
        <dbReference type="ChEBI" id="CHEBI:30413"/>
    </ligand>
    <ligandPart>
        <name>Fe</name>
        <dbReference type="ChEBI" id="CHEBI:18248"/>
    </ligandPart>
</feature>
<protein>
    <recommendedName>
        <fullName evidence="12">Cytochrome P450 monooxygenase</fullName>
    </recommendedName>
</protein>
<evidence type="ECO:0000256" key="1">
    <source>
        <dbReference type="ARBA" id="ARBA00001971"/>
    </source>
</evidence>
<comment type="cofactor">
    <cofactor evidence="1 8">
        <name>heme</name>
        <dbReference type="ChEBI" id="CHEBI:30413"/>
    </cofactor>
</comment>
<dbReference type="InterPro" id="IPR001128">
    <property type="entry name" value="Cyt_P450"/>
</dbReference>
<dbReference type="GO" id="GO:0020037">
    <property type="term" value="F:heme binding"/>
    <property type="evidence" value="ECO:0007669"/>
    <property type="project" value="InterPro"/>
</dbReference>
<name>A0A9W8RWS7_9HYPO</name>
<evidence type="ECO:0000313" key="11">
    <source>
        <dbReference type="Proteomes" id="UP001152049"/>
    </source>
</evidence>
<organism evidence="10 11">
    <name type="scientific">Fusarium torreyae</name>
    <dbReference type="NCBI Taxonomy" id="1237075"/>
    <lineage>
        <taxon>Eukaryota</taxon>
        <taxon>Fungi</taxon>
        <taxon>Dikarya</taxon>
        <taxon>Ascomycota</taxon>
        <taxon>Pezizomycotina</taxon>
        <taxon>Sordariomycetes</taxon>
        <taxon>Hypocreomycetidae</taxon>
        <taxon>Hypocreales</taxon>
        <taxon>Nectriaceae</taxon>
        <taxon>Fusarium</taxon>
    </lineage>
</organism>
<dbReference type="CDD" id="cd11041">
    <property type="entry name" value="CYP503A1-like"/>
    <property type="match status" value="1"/>
</dbReference>
<comment type="similarity">
    <text evidence="2 9">Belongs to the cytochrome P450 family.</text>
</comment>
<evidence type="ECO:0000256" key="3">
    <source>
        <dbReference type="ARBA" id="ARBA00022617"/>
    </source>
</evidence>
<dbReference type="PANTHER" id="PTHR46206">
    <property type="entry name" value="CYTOCHROME P450"/>
    <property type="match status" value="1"/>
</dbReference>
<dbReference type="PROSITE" id="PS00086">
    <property type="entry name" value="CYTOCHROME_P450"/>
    <property type="match status" value="1"/>
</dbReference>
<dbReference type="Pfam" id="PF00067">
    <property type="entry name" value="p450"/>
    <property type="match status" value="1"/>
</dbReference>
<evidence type="ECO:0000313" key="10">
    <source>
        <dbReference type="EMBL" id="KAJ4258891.1"/>
    </source>
</evidence>
<keyword evidence="3 8" id="KW-0349">Heme</keyword>
<evidence type="ECO:0000256" key="4">
    <source>
        <dbReference type="ARBA" id="ARBA00022723"/>
    </source>
</evidence>
<dbReference type="InterPro" id="IPR036396">
    <property type="entry name" value="Cyt_P450_sf"/>
</dbReference>
<reference evidence="10" key="1">
    <citation type="submission" date="2022-09" db="EMBL/GenBank/DDBJ databases">
        <title>Fusarium specimens isolated from Avocado Roots.</title>
        <authorList>
            <person name="Stajich J."/>
            <person name="Roper C."/>
            <person name="Heimlech-Rivalta G."/>
        </authorList>
    </citation>
    <scope>NUCLEOTIDE SEQUENCE</scope>
    <source>
        <strain evidence="10">CF00136</strain>
    </source>
</reference>
<dbReference type="InterPro" id="IPR002403">
    <property type="entry name" value="Cyt_P450_E_grp-IV"/>
</dbReference>
<dbReference type="EMBL" id="JAOQAZ010000015">
    <property type="protein sequence ID" value="KAJ4258891.1"/>
    <property type="molecule type" value="Genomic_DNA"/>
</dbReference>
<dbReference type="OrthoDB" id="1844152at2759"/>
<evidence type="ECO:0008006" key="12">
    <source>
        <dbReference type="Google" id="ProtNLM"/>
    </source>
</evidence>
<dbReference type="InterPro" id="IPR017972">
    <property type="entry name" value="Cyt_P450_CS"/>
</dbReference>
<dbReference type="Proteomes" id="UP001152049">
    <property type="component" value="Unassembled WGS sequence"/>
</dbReference>
<proteinExistence type="inferred from homology"/>
<dbReference type="PANTHER" id="PTHR46206:SF2">
    <property type="entry name" value="CYTOCHROME P450 MONOOXYGENASE AUSG-RELATED"/>
    <property type="match status" value="1"/>
</dbReference>
<evidence type="ECO:0000256" key="7">
    <source>
        <dbReference type="ARBA" id="ARBA00023033"/>
    </source>
</evidence>
<dbReference type="GO" id="GO:0016705">
    <property type="term" value="F:oxidoreductase activity, acting on paired donors, with incorporation or reduction of molecular oxygen"/>
    <property type="evidence" value="ECO:0007669"/>
    <property type="project" value="InterPro"/>
</dbReference>
<evidence type="ECO:0000256" key="9">
    <source>
        <dbReference type="RuleBase" id="RU000461"/>
    </source>
</evidence>
<keyword evidence="4 8" id="KW-0479">Metal-binding</keyword>
<evidence type="ECO:0000256" key="8">
    <source>
        <dbReference type="PIRSR" id="PIRSR602403-1"/>
    </source>
</evidence>
<comment type="caution">
    <text evidence="10">The sequence shown here is derived from an EMBL/GenBank/DDBJ whole genome shotgun (WGS) entry which is preliminary data.</text>
</comment>
<gene>
    <name evidence="10" type="ORF">NW762_007978</name>
</gene>
<sequence>MNTLVWSRAGPLYDEFERLFPYAITTLLCFSLIYYSRSTTKSNVPLLNSRKDFVSTANNLVENWFQRNPEKPLRLAADVADITVLPHTFAQEIRNDKRLDFAQWTYKLTLMPTFNAHLSGFDGVRAGTGGSNLVQTVVTKDLTKLLNKVTEPLTEEMGMVLEERFSSNQDWHVISLREHVLHIVARISSRVFLGPELCRDKDWLRITSEYTVTSFNTAEELHKWPKVLRPIVHWFLPTSRKLREQAREARQMIDSTMNARRKLRMKLAAEGNPPPKYDDTLEWFEQAAKGNPYDATGLQLSISLAAIHTTTDLVCEVMMRLALNQDIMPALRDEIISVLREEGWSKVALQKMKLLDSVIKESQRMKPTEIVSMERLALEDVTLSDGTIIPKDTGVAVSSHRMWHPEVHSKPNEWDGYRFYRMRNDPAKQNAALLVTTSPEHLAFGHGRHACPGRFFAANEVKIALTHIIMKYEWELLPDAKPQVYKHGFTLTGDIFLQLRIKRREEEVKV</sequence>
<keyword evidence="5 9" id="KW-0560">Oxidoreductase</keyword>
<evidence type="ECO:0000256" key="2">
    <source>
        <dbReference type="ARBA" id="ARBA00010617"/>
    </source>
</evidence>
<dbReference type="GO" id="GO:0005506">
    <property type="term" value="F:iron ion binding"/>
    <property type="evidence" value="ECO:0007669"/>
    <property type="project" value="InterPro"/>
</dbReference>
<keyword evidence="7 9" id="KW-0503">Monooxygenase</keyword>
<evidence type="ECO:0000256" key="6">
    <source>
        <dbReference type="ARBA" id="ARBA00023004"/>
    </source>
</evidence>
<accession>A0A9W8RWS7</accession>
<dbReference type="GO" id="GO:0004497">
    <property type="term" value="F:monooxygenase activity"/>
    <property type="evidence" value="ECO:0007669"/>
    <property type="project" value="UniProtKB-KW"/>
</dbReference>
<dbReference type="Gene3D" id="1.10.630.10">
    <property type="entry name" value="Cytochrome P450"/>
    <property type="match status" value="1"/>
</dbReference>
<dbReference type="PRINTS" id="PR00465">
    <property type="entry name" value="EP450IV"/>
</dbReference>
<evidence type="ECO:0000256" key="5">
    <source>
        <dbReference type="ARBA" id="ARBA00023002"/>
    </source>
</evidence>
<keyword evidence="6 8" id="KW-0408">Iron</keyword>
<dbReference type="AlphaFoldDB" id="A0A9W8RWS7"/>
<dbReference type="SUPFAM" id="SSF48264">
    <property type="entry name" value="Cytochrome P450"/>
    <property type="match status" value="1"/>
</dbReference>
<keyword evidence="11" id="KW-1185">Reference proteome</keyword>